<dbReference type="EMBL" id="MFUQ01000007">
    <property type="protein sequence ID" value="OGI83952.1"/>
    <property type="molecule type" value="Genomic_DNA"/>
</dbReference>
<dbReference type="Pfam" id="PF00575">
    <property type="entry name" value="S1"/>
    <property type="match status" value="1"/>
</dbReference>
<dbReference type="CDD" id="cd22529">
    <property type="entry name" value="KH-II_NusA_rpt2"/>
    <property type="match status" value="1"/>
</dbReference>
<dbReference type="InterPro" id="IPR013735">
    <property type="entry name" value="TF_NusA_N"/>
</dbReference>
<dbReference type="PROSITE" id="PS50084">
    <property type="entry name" value="KH_TYPE_1"/>
    <property type="match status" value="1"/>
</dbReference>
<evidence type="ECO:0000256" key="1">
    <source>
        <dbReference type="ARBA" id="ARBA00022472"/>
    </source>
</evidence>
<proteinExistence type="inferred from homology"/>
<keyword evidence="2 7" id="KW-0963">Cytoplasm</keyword>
<evidence type="ECO:0000256" key="6">
    <source>
        <dbReference type="ARBA" id="ARBA00023163"/>
    </source>
</evidence>
<dbReference type="PANTHER" id="PTHR22648:SF0">
    <property type="entry name" value="TRANSCRIPTION TERMINATION_ANTITERMINATION PROTEIN NUSA"/>
    <property type="match status" value="1"/>
</dbReference>
<dbReference type="SUPFAM" id="SSF54814">
    <property type="entry name" value="Prokaryotic type KH domain (KH-domain type II)"/>
    <property type="match status" value="2"/>
</dbReference>
<comment type="similarity">
    <text evidence="7">Belongs to the NusA family.</text>
</comment>
<dbReference type="InterPro" id="IPR015946">
    <property type="entry name" value="KH_dom-like_a/b"/>
</dbReference>
<evidence type="ECO:0000256" key="2">
    <source>
        <dbReference type="ARBA" id="ARBA00022490"/>
    </source>
</evidence>
<dbReference type="HAMAP" id="MF_00945_B">
    <property type="entry name" value="NusA_B"/>
    <property type="match status" value="1"/>
</dbReference>
<dbReference type="CDD" id="cd02134">
    <property type="entry name" value="KH-II_NusA_rpt1"/>
    <property type="match status" value="1"/>
</dbReference>
<organism evidence="10 11">
    <name type="scientific">Candidatus Nomurabacteria bacterium RIFCSPLOWO2_01_FULL_36_10b</name>
    <dbReference type="NCBI Taxonomy" id="1801766"/>
    <lineage>
        <taxon>Bacteria</taxon>
        <taxon>Candidatus Nomuraibacteriota</taxon>
    </lineage>
</organism>
<evidence type="ECO:0000313" key="11">
    <source>
        <dbReference type="Proteomes" id="UP000179448"/>
    </source>
</evidence>
<comment type="subunit">
    <text evidence="7">Monomer. Binds directly to the core enzyme of the DNA-dependent RNA polymerase and to nascent RNA.</text>
</comment>
<protein>
    <recommendedName>
        <fullName evidence="7">Transcription termination/antitermination protein NusA</fullName>
    </recommendedName>
</protein>
<comment type="caution">
    <text evidence="10">The sequence shown here is derived from an EMBL/GenBank/DDBJ whole genome shotgun (WGS) entry which is preliminary data.</text>
</comment>
<dbReference type="InterPro" id="IPR030842">
    <property type="entry name" value="TF_NusA_bacterial"/>
</dbReference>
<reference evidence="10 11" key="1">
    <citation type="journal article" date="2016" name="Nat. Commun.">
        <title>Thousands of microbial genomes shed light on interconnected biogeochemical processes in an aquifer system.</title>
        <authorList>
            <person name="Anantharaman K."/>
            <person name="Brown C.T."/>
            <person name="Hug L.A."/>
            <person name="Sharon I."/>
            <person name="Castelle C.J."/>
            <person name="Probst A.J."/>
            <person name="Thomas B.C."/>
            <person name="Singh A."/>
            <person name="Wilkins M.J."/>
            <person name="Karaoz U."/>
            <person name="Brodie E.L."/>
            <person name="Williams K.H."/>
            <person name="Hubbard S.S."/>
            <person name="Banfield J.F."/>
        </authorList>
    </citation>
    <scope>NUCLEOTIDE SEQUENCE [LARGE SCALE GENOMIC DNA]</scope>
</reference>
<name>A0A1F6WPW6_9BACT</name>
<dbReference type="InterPro" id="IPR058582">
    <property type="entry name" value="KH_NusA_2nd"/>
</dbReference>
<dbReference type="FunFam" id="3.30.300.20:FF:000002">
    <property type="entry name" value="Transcription termination/antitermination protein NusA"/>
    <property type="match status" value="1"/>
</dbReference>
<dbReference type="Pfam" id="PF08529">
    <property type="entry name" value="NusA_N"/>
    <property type="match status" value="1"/>
</dbReference>
<dbReference type="InterPro" id="IPR003029">
    <property type="entry name" value="S1_domain"/>
</dbReference>
<evidence type="ECO:0000259" key="9">
    <source>
        <dbReference type="PROSITE" id="PS50126"/>
    </source>
</evidence>
<evidence type="ECO:0000313" key="10">
    <source>
        <dbReference type="EMBL" id="OGI83952.1"/>
    </source>
</evidence>
<keyword evidence="4 7" id="KW-0694">RNA-binding</keyword>
<keyword evidence="1 7" id="KW-0806">Transcription termination</keyword>
<dbReference type="PANTHER" id="PTHR22648">
    <property type="entry name" value="TRANSCRIPTION TERMINATION FACTOR NUSA"/>
    <property type="match status" value="1"/>
</dbReference>
<gene>
    <name evidence="7" type="primary">nusA</name>
    <name evidence="10" type="ORF">A2997_00035</name>
</gene>
<dbReference type="InterPro" id="IPR025249">
    <property type="entry name" value="TF_NusA_KH_1st"/>
</dbReference>
<accession>A0A1F6WPW6</accession>
<dbReference type="SUPFAM" id="SSF69705">
    <property type="entry name" value="Transcription factor NusA, N-terminal domain"/>
    <property type="match status" value="1"/>
</dbReference>
<dbReference type="InterPro" id="IPR009019">
    <property type="entry name" value="KH_sf_prok-type"/>
</dbReference>
<evidence type="ECO:0000256" key="8">
    <source>
        <dbReference type="SAM" id="MobiDB-lite"/>
    </source>
</evidence>
<dbReference type="InterPro" id="IPR036555">
    <property type="entry name" value="NusA_N_sf"/>
</dbReference>
<dbReference type="NCBIfam" id="TIGR01953">
    <property type="entry name" value="NusA"/>
    <property type="match status" value="1"/>
</dbReference>
<dbReference type="Pfam" id="PF13184">
    <property type="entry name" value="KH_NusA_1st"/>
    <property type="match status" value="1"/>
</dbReference>
<dbReference type="Gene3D" id="3.30.300.20">
    <property type="match status" value="2"/>
</dbReference>
<dbReference type="GO" id="GO:0031564">
    <property type="term" value="P:transcription antitermination"/>
    <property type="evidence" value="ECO:0007669"/>
    <property type="project" value="UniProtKB-UniRule"/>
</dbReference>
<keyword evidence="3 7" id="KW-0889">Transcription antitermination</keyword>
<sequence>MFDLKVLQATLEQLEQEKRIPRAAIIEAIEQALAAAYKKDYGKRGQIVRAKFNQMNGDMEFCQVKIVVDDSIVKPALTDEQALAIKAGTLVLDEDPNDMRVRFNPEHHMYIEDARRIKSDAKLEDEIVFPLDVKEDFGRIAAQTAKQVIIQRIREAEKVSVLSEYETKEGQLVSGIVQKFSRGVVFVDVGRALGMIPATEKIPGEFYKTGQRIKAFLYKVEDSPHGVMLMLSRSHPRLIESLFSIESPEIASGAVEIKSIAREAGSRSKIAVMSHDQNIDPIGACVGQKGVRVSTVTNELSGEKIDVIPWSTEPSEFVSNALSPAKVLHVTIDETEHIAHVDVSDDQLSLSIGKEGQNVRLAAKLTGWKIDIIGVQPEVVTESANDVTTNIILPEQQEREEKKAEEATVVSEDN</sequence>
<dbReference type="SMART" id="SM00316">
    <property type="entry name" value="S1"/>
    <property type="match status" value="1"/>
</dbReference>
<evidence type="ECO:0000256" key="5">
    <source>
        <dbReference type="ARBA" id="ARBA00023015"/>
    </source>
</evidence>
<feature type="region of interest" description="Disordered" evidence="8">
    <location>
        <begin position="392"/>
        <end position="414"/>
    </location>
</feature>
<dbReference type="AlphaFoldDB" id="A0A1F6WPW6"/>
<feature type="compositionally biased region" description="Basic and acidic residues" evidence="8">
    <location>
        <begin position="396"/>
        <end position="406"/>
    </location>
</feature>
<dbReference type="SUPFAM" id="SSF50249">
    <property type="entry name" value="Nucleic acid-binding proteins"/>
    <property type="match status" value="1"/>
</dbReference>
<dbReference type="Pfam" id="PF26594">
    <property type="entry name" value="KH_NusA_2nd"/>
    <property type="match status" value="1"/>
</dbReference>
<evidence type="ECO:0000256" key="3">
    <source>
        <dbReference type="ARBA" id="ARBA00022814"/>
    </source>
</evidence>
<comment type="function">
    <text evidence="7">Participates in both transcription termination and antitermination.</text>
</comment>
<keyword evidence="6 7" id="KW-0804">Transcription</keyword>
<comment type="subcellular location">
    <subcellularLocation>
        <location evidence="7">Cytoplasm</location>
    </subcellularLocation>
</comment>
<evidence type="ECO:0000256" key="4">
    <source>
        <dbReference type="ARBA" id="ARBA00022884"/>
    </source>
</evidence>
<dbReference type="GO" id="GO:0003723">
    <property type="term" value="F:RNA binding"/>
    <property type="evidence" value="ECO:0007669"/>
    <property type="project" value="UniProtKB-UniRule"/>
</dbReference>
<dbReference type="FunFam" id="3.30.300.20:FF:000005">
    <property type="entry name" value="Transcription termination/antitermination protein NusA"/>
    <property type="match status" value="1"/>
</dbReference>
<evidence type="ECO:0000256" key="7">
    <source>
        <dbReference type="HAMAP-Rule" id="MF_00945"/>
    </source>
</evidence>
<dbReference type="Gene3D" id="2.40.50.140">
    <property type="entry name" value="Nucleic acid-binding proteins"/>
    <property type="match status" value="1"/>
</dbReference>
<dbReference type="PROSITE" id="PS50126">
    <property type="entry name" value="S1"/>
    <property type="match status" value="1"/>
</dbReference>
<dbReference type="GO" id="GO:0006353">
    <property type="term" value="P:DNA-templated transcription termination"/>
    <property type="evidence" value="ECO:0007669"/>
    <property type="project" value="UniProtKB-UniRule"/>
</dbReference>
<dbReference type="STRING" id="1801766.A2997_00035"/>
<keyword evidence="5 7" id="KW-0805">Transcription regulation</keyword>
<dbReference type="Proteomes" id="UP000179448">
    <property type="component" value="Unassembled WGS sequence"/>
</dbReference>
<dbReference type="InterPro" id="IPR012340">
    <property type="entry name" value="NA-bd_OB-fold"/>
</dbReference>
<dbReference type="CDD" id="cd04455">
    <property type="entry name" value="S1_NusA"/>
    <property type="match status" value="1"/>
</dbReference>
<dbReference type="InterPro" id="IPR010213">
    <property type="entry name" value="TF_NusA"/>
</dbReference>
<dbReference type="GO" id="GO:0005829">
    <property type="term" value="C:cytosol"/>
    <property type="evidence" value="ECO:0007669"/>
    <property type="project" value="TreeGrafter"/>
</dbReference>
<feature type="domain" description="S1 motif" evidence="9">
    <location>
        <begin position="170"/>
        <end position="234"/>
    </location>
</feature>
<dbReference type="Gene3D" id="3.30.1480.10">
    <property type="entry name" value="NusA, N-terminal domain"/>
    <property type="match status" value="1"/>
</dbReference>
<dbReference type="GO" id="GO:0003700">
    <property type="term" value="F:DNA-binding transcription factor activity"/>
    <property type="evidence" value="ECO:0007669"/>
    <property type="project" value="InterPro"/>
</dbReference>